<feature type="compositionally biased region" description="Low complexity" evidence="1">
    <location>
        <begin position="83"/>
        <end position="97"/>
    </location>
</feature>
<keyword evidence="3" id="KW-1185">Reference proteome</keyword>
<dbReference type="RefSeq" id="XP_001029570.2">
    <property type="nucleotide sequence ID" value="XM_001029570.2"/>
</dbReference>
<feature type="region of interest" description="Disordered" evidence="1">
    <location>
        <begin position="83"/>
        <end position="103"/>
    </location>
</feature>
<dbReference type="HOGENOM" id="CLU_046948_0_0_1"/>
<evidence type="ECO:0000256" key="1">
    <source>
        <dbReference type="SAM" id="MobiDB-lite"/>
    </source>
</evidence>
<dbReference type="KEGG" id="tet:TTHERM_01434670"/>
<evidence type="ECO:0000313" key="3">
    <source>
        <dbReference type="Proteomes" id="UP000009168"/>
    </source>
</evidence>
<name>Q229D5_TETTS</name>
<feature type="non-terminal residue" evidence="2">
    <location>
        <position position="1"/>
    </location>
</feature>
<gene>
    <name evidence="2" type="ORF">TTHERM_01434670</name>
</gene>
<dbReference type="GeneID" id="7834742"/>
<evidence type="ECO:0000313" key="2">
    <source>
        <dbReference type="EMBL" id="EAR81907.2"/>
    </source>
</evidence>
<protein>
    <submittedName>
        <fullName evidence="2">Uncharacterized protein</fullName>
    </submittedName>
</protein>
<dbReference type="EMBL" id="GG662505">
    <property type="protein sequence ID" value="EAR81907.2"/>
    <property type="molecule type" value="Genomic_DNA"/>
</dbReference>
<organism evidence="2 3">
    <name type="scientific">Tetrahymena thermophila (strain SB210)</name>
    <dbReference type="NCBI Taxonomy" id="312017"/>
    <lineage>
        <taxon>Eukaryota</taxon>
        <taxon>Sar</taxon>
        <taxon>Alveolata</taxon>
        <taxon>Ciliophora</taxon>
        <taxon>Intramacronucleata</taxon>
        <taxon>Oligohymenophorea</taxon>
        <taxon>Hymenostomatida</taxon>
        <taxon>Tetrahymenina</taxon>
        <taxon>Tetrahymenidae</taxon>
        <taxon>Tetrahymena</taxon>
    </lineage>
</organism>
<dbReference type="AlphaFoldDB" id="Q229D5"/>
<accession>Q229D5</accession>
<dbReference type="InParanoid" id="Q229D5"/>
<proteinExistence type="predicted"/>
<sequence length="490" mass="58377">SIKKYPKKHQKQLKKQQMEIENISFIDQQNLLDFEESTDQCFRSKISYQPTNQIFENKDLSSLNSDLIIDQSNGHFVGQNIQSETSQQNEQSSDNNNKINTTHTKLNLDQKKKCKQKQVAVTNICRILYSNNMIRISQGLQIEQDGTIRFSHSTGIFSLGFQTQQILSFQYLKHQQQAQCLLSDDQQYQLTPIQDAIMHLQNMKINKQKEVLQILEIYQNVKEQLINILNNIIITKDIIEQHDEYFMLHIQLSEQYMREYALQNQNQIYQYCIGRINILKKDAEIVKYAFSKSYLDFIGLDIDNLSQLIFRGQKVDLIQNKDEIIDLSLQGICNRFLYNIEDCYYVYNIVTFDGFPIKIYFQKRIIQLMSQCNKILNVQNEFIFHINELDVDLQDLQNLINYRERLLNSEKNNLSFEDFTKKELSYLFEDVEYSVRSQQFIEKYYHQNIQKLKIIQQELQLKKSQQFFKKCGYKQINSKDYKPIQIIQQK</sequence>
<dbReference type="Proteomes" id="UP000009168">
    <property type="component" value="Unassembled WGS sequence"/>
</dbReference>
<reference evidence="3" key="1">
    <citation type="journal article" date="2006" name="PLoS Biol.">
        <title>Macronuclear genome sequence of the ciliate Tetrahymena thermophila, a model eukaryote.</title>
        <authorList>
            <person name="Eisen J.A."/>
            <person name="Coyne R.S."/>
            <person name="Wu M."/>
            <person name="Wu D."/>
            <person name="Thiagarajan M."/>
            <person name="Wortman J.R."/>
            <person name="Badger J.H."/>
            <person name="Ren Q."/>
            <person name="Amedeo P."/>
            <person name="Jones K.M."/>
            <person name="Tallon L.J."/>
            <person name="Delcher A.L."/>
            <person name="Salzberg S.L."/>
            <person name="Silva J.C."/>
            <person name="Haas B.J."/>
            <person name="Majoros W.H."/>
            <person name="Farzad M."/>
            <person name="Carlton J.M."/>
            <person name="Smith R.K. Jr."/>
            <person name="Garg J."/>
            <person name="Pearlman R.E."/>
            <person name="Karrer K.M."/>
            <person name="Sun L."/>
            <person name="Manning G."/>
            <person name="Elde N.C."/>
            <person name="Turkewitz A.P."/>
            <person name="Asai D.J."/>
            <person name="Wilkes D.E."/>
            <person name="Wang Y."/>
            <person name="Cai H."/>
            <person name="Collins K."/>
            <person name="Stewart B.A."/>
            <person name="Lee S.R."/>
            <person name="Wilamowska K."/>
            <person name="Weinberg Z."/>
            <person name="Ruzzo W.L."/>
            <person name="Wloga D."/>
            <person name="Gaertig J."/>
            <person name="Frankel J."/>
            <person name="Tsao C.-C."/>
            <person name="Gorovsky M.A."/>
            <person name="Keeling P.J."/>
            <person name="Waller R.F."/>
            <person name="Patron N.J."/>
            <person name="Cherry J.M."/>
            <person name="Stover N.A."/>
            <person name="Krieger C.J."/>
            <person name="del Toro C."/>
            <person name="Ryder H.F."/>
            <person name="Williamson S.C."/>
            <person name="Barbeau R.A."/>
            <person name="Hamilton E.P."/>
            <person name="Orias E."/>
        </authorList>
    </citation>
    <scope>NUCLEOTIDE SEQUENCE [LARGE SCALE GENOMIC DNA]</scope>
    <source>
        <strain evidence="3">SB210</strain>
    </source>
</reference>